<keyword evidence="4 10" id="KW-0132">Cell division</keyword>
<evidence type="ECO:0000313" key="10">
    <source>
        <dbReference type="EMBL" id="QEA06186.1"/>
    </source>
</evidence>
<sequence>MSEEPVAVRILEREYMVSCSPGERESLREAAAFLDARMREIRDGGRIVGQDRIAVMAALNIASDFLEQGRRLNDQDLAAQAIQRLSSRIGSVLEDDAPAATHDDPSSAG</sequence>
<dbReference type="InterPro" id="IPR007838">
    <property type="entry name" value="Cell_div_ZapA-like"/>
</dbReference>
<accession>A0A5B8RC11</accession>
<organism evidence="10">
    <name type="scientific">uncultured organism</name>
    <dbReference type="NCBI Taxonomy" id="155900"/>
    <lineage>
        <taxon>unclassified sequences</taxon>
        <taxon>environmental samples</taxon>
    </lineage>
</organism>
<evidence type="ECO:0000256" key="3">
    <source>
        <dbReference type="ARBA" id="ARBA00022490"/>
    </source>
</evidence>
<dbReference type="Pfam" id="PF05164">
    <property type="entry name" value="ZapA"/>
    <property type="match status" value="1"/>
</dbReference>
<evidence type="ECO:0000256" key="5">
    <source>
        <dbReference type="ARBA" id="ARBA00023210"/>
    </source>
</evidence>
<comment type="subunit">
    <text evidence="8">Homodimer. Interacts with FtsZ.</text>
</comment>
<name>A0A5B8RC11_9ZZZZ</name>
<dbReference type="GO" id="GO:0043093">
    <property type="term" value="P:FtsZ-dependent cytokinesis"/>
    <property type="evidence" value="ECO:0007669"/>
    <property type="project" value="TreeGrafter"/>
</dbReference>
<keyword evidence="3" id="KW-0963">Cytoplasm</keyword>
<comment type="function">
    <text evidence="7">Activator of cell division through the inhibition of FtsZ GTPase activity, therefore promoting FtsZ assembly into bundles of protofilaments necessary for the formation of the division Z ring. It is recruited early at mid-cell but it is not essential for cell division.</text>
</comment>
<comment type="subcellular location">
    <subcellularLocation>
        <location evidence="1">Cytoplasm</location>
    </subcellularLocation>
</comment>
<dbReference type="PANTHER" id="PTHR34981">
    <property type="entry name" value="CELL DIVISION PROTEIN ZAPA"/>
    <property type="match status" value="1"/>
</dbReference>
<dbReference type="AlphaFoldDB" id="A0A5B8RC11"/>
<evidence type="ECO:0000256" key="1">
    <source>
        <dbReference type="ARBA" id="ARBA00004496"/>
    </source>
</evidence>
<evidence type="ECO:0000256" key="7">
    <source>
        <dbReference type="ARBA" id="ARBA00024910"/>
    </source>
</evidence>
<dbReference type="PANTHER" id="PTHR34981:SF1">
    <property type="entry name" value="CELL DIVISION PROTEIN ZAPA"/>
    <property type="match status" value="1"/>
</dbReference>
<dbReference type="Gene3D" id="1.20.5.50">
    <property type="match status" value="1"/>
</dbReference>
<evidence type="ECO:0000256" key="4">
    <source>
        <dbReference type="ARBA" id="ARBA00022618"/>
    </source>
</evidence>
<reference evidence="10" key="1">
    <citation type="submission" date="2019-06" db="EMBL/GenBank/DDBJ databases">
        <authorList>
            <person name="Murdoch R.W."/>
            <person name="Fathepure B."/>
        </authorList>
    </citation>
    <scope>NUCLEOTIDE SEQUENCE</scope>
</reference>
<gene>
    <name evidence="10" type="primary">zapA</name>
    <name evidence="10" type="ORF">KBTEX_02516</name>
</gene>
<keyword evidence="6" id="KW-0131">Cell cycle</keyword>
<evidence type="ECO:0000256" key="6">
    <source>
        <dbReference type="ARBA" id="ARBA00023306"/>
    </source>
</evidence>
<dbReference type="Gene3D" id="3.30.160.880">
    <property type="entry name" value="Cell division protein ZapA protomer, N-terminal domain"/>
    <property type="match status" value="1"/>
</dbReference>
<keyword evidence="5" id="KW-0717">Septation</keyword>
<dbReference type="InterPro" id="IPR042233">
    <property type="entry name" value="Cell_div_ZapA_N"/>
</dbReference>
<dbReference type="SUPFAM" id="SSF102829">
    <property type="entry name" value="Cell division protein ZapA-like"/>
    <property type="match status" value="1"/>
</dbReference>
<dbReference type="InterPro" id="IPR036192">
    <property type="entry name" value="Cell_div_ZapA-like_sf"/>
</dbReference>
<evidence type="ECO:0000256" key="2">
    <source>
        <dbReference type="ARBA" id="ARBA00015195"/>
    </source>
</evidence>
<dbReference type="EMBL" id="MN079129">
    <property type="protein sequence ID" value="QEA06186.1"/>
    <property type="molecule type" value="Genomic_DNA"/>
</dbReference>
<protein>
    <recommendedName>
        <fullName evidence="2">Cell division protein ZapA</fullName>
    </recommendedName>
    <alternativeName>
        <fullName evidence="9">Z ring-associated protein ZapA</fullName>
    </alternativeName>
</protein>
<evidence type="ECO:0000256" key="8">
    <source>
        <dbReference type="ARBA" id="ARBA00026068"/>
    </source>
</evidence>
<proteinExistence type="predicted"/>
<evidence type="ECO:0000256" key="9">
    <source>
        <dbReference type="ARBA" id="ARBA00033158"/>
    </source>
</evidence>